<accession>X1DWS1</accession>
<dbReference type="AlphaFoldDB" id="X1DWS1"/>
<comment type="caution">
    <text evidence="1">The sequence shown here is derived from an EMBL/GenBank/DDBJ whole genome shotgun (WGS) entry which is preliminary data.</text>
</comment>
<gene>
    <name evidence="1" type="ORF">S01H4_66640</name>
</gene>
<protein>
    <submittedName>
        <fullName evidence="1">Uncharacterized protein</fullName>
    </submittedName>
</protein>
<dbReference type="EMBL" id="BART01041388">
    <property type="protein sequence ID" value="GAH25446.1"/>
    <property type="molecule type" value="Genomic_DNA"/>
</dbReference>
<organism evidence="1">
    <name type="scientific">marine sediment metagenome</name>
    <dbReference type="NCBI Taxonomy" id="412755"/>
    <lineage>
        <taxon>unclassified sequences</taxon>
        <taxon>metagenomes</taxon>
        <taxon>ecological metagenomes</taxon>
    </lineage>
</organism>
<feature type="non-terminal residue" evidence="1">
    <location>
        <position position="1"/>
    </location>
</feature>
<feature type="non-terminal residue" evidence="1">
    <location>
        <position position="67"/>
    </location>
</feature>
<sequence>TGFVNRGYTRDVEGMKYLLLKIVLERYNKDGLDNTKLIELLKEVKSEIPEYRENQFSDSLNLTEKEK</sequence>
<evidence type="ECO:0000313" key="1">
    <source>
        <dbReference type="EMBL" id="GAH25446.1"/>
    </source>
</evidence>
<reference evidence="1" key="1">
    <citation type="journal article" date="2014" name="Front. Microbiol.">
        <title>High frequency of phylogenetically diverse reductive dehalogenase-homologous genes in deep subseafloor sedimentary metagenomes.</title>
        <authorList>
            <person name="Kawai M."/>
            <person name="Futagami T."/>
            <person name="Toyoda A."/>
            <person name="Takaki Y."/>
            <person name="Nishi S."/>
            <person name="Hori S."/>
            <person name="Arai W."/>
            <person name="Tsubouchi T."/>
            <person name="Morono Y."/>
            <person name="Uchiyama I."/>
            <person name="Ito T."/>
            <person name="Fujiyama A."/>
            <person name="Inagaki F."/>
            <person name="Takami H."/>
        </authorList>
    </citation>
    <scope>NUCLEOTIDE SEQUENCE</scope>
    <source>
        <strain evidence="1">Expedition CK06-06</strain>
    </source>
</reference>
<proteinExistence type="predicted"/>
<name>X1DWS1_9ZZZZ</name>